<sequence>EDIRLRLPESNTNITGSDWRATLRAKEGKRPLNDGLEAEQ</sequence>
<evidence type="ECO:0000313" key="2">
    <source>
        <dbReference type="EMBL" id="GFY52986.1"/>
    </source>
</evidence>
<name>A0A8X6XH32_9ARAC</name>
<keyword evidence="3" id="KW-1185">Reference proteome</keyword>
<organism evidence="2 3">
    <name type="scientific">Trichonephila inaurata madagascariensis</name>
    <dbReference type="NCBI Taxonomy" id="2747483"/>
    <lineage>
        <taxon>Eukaryota</taxon>
        <taxon>Metazoa</taxon>
        <taxon>Ecdysozoa</taxon>
        <taxon>Arthropoda</taxon>
        <taxon>Chelicerata</taxon>
        <taxon>Arachnida</taxon>
        <taxon>Araneae</taxon>
        <taxon>Araneomorphae</taxon>
        <taxon>Entelegynae</taxon>
        <taxon>Araneoidea</taxon>
        <taxon>Nephilidae</taxon>
        <taxon>Trichonephila</taxon>
        <taxon>Trichonephila inaurata</taxon>
    </lineage>
</organism>
<evidence type="ECO:0000313" key="3">
    <source>
        <dbReference type="Proteomes" id="UP000886998"/>
    </source>
</evidence>
<comment type="caution">
    <text evidence="2">The sequence shown here is derived from an EMBL/GenBank/DDBJ whole genome shotgun (WGS) entry which is preliminary data.</text>
</comment>
<dbReference type="EMBL" id="BMAV01009005">
    <property type="protein sequence ID" value="GFY52986.1"/>
    <property type="molecule type" value="Genomic_DNA"/>
</dbReference>
<accession>A0A8X6XH32</accession>
<gene>
    <name evidence="2" type="ORF">TNIN_286971</name>
</gene>
<protein>
    <submittedName>
        <fullName evidence="2">Uncharacterized protein</fullName>
    </submittedName>
</protein>
<feature type="non-terminal residue" evidence="2">
    <location>
        <position position="1"/>
    </location>
</feature>
<reference evidence="2" key="1">
    <citation type="submission" date="2020-08" db="EMBL/GenBank/DDBJ databases">
        <title>Multicomponent nature underlies the extraordinary mechanical properties of spider dragline silk.</title>
        <authorList>
            <person name="Kono N."/>
            <person name="Nakamura H."/>
            <person name="Mori M."/>
            <person name="Yoshida Y."/>
            <person name="Ohtoshi R."/>
            <person name="Malay A.D."/>
            <person name="Moran D.A.P."/>
            <person name="Tomita M."/>
            <person name="Numata K."/>
            <person name="Arakawa K."/>
        </authorList>
    </citation>
    <scope>NUCLEOTIDE SEQUENCE</scope>
</reference>
<feature type="region of interest" description="Disordered" evidence="1">
    <location>
        <begin position="1"/>
        <end position="40"/>
    </location>
</feature>
<proteinExistence type="predicted"/>
<dbReference type="Proteomes" id="UP000886998">
    <property type="component" value="Unassembled WGS sequence"/>
</dbReference>
<dbReference type="AlphaFoldDB" id="A0A8X6XH32"/>
<evidence type="ECO:0000256" key="1">
    <source>
        <dbReference type="SAM" id="MobiDB-lite"/>
    </source>
</evidence>